<dbReference type="Proteomes" id="UP001341840">
    <property type="component" value="Unassembled WGS sequence"/>
</dbReference>
<dbReference type="Pfam" id="PF13456">
    <property type="entry name" value="RVT_3"/>
    <property type="match status" value="1"/>
</dbReference>
<feature type="domain" description="RNase H type-1" evidence="2">
    <location>
        <begin position="406"/>
        <end position="439"/>
    </location>
</feature>
<dbReference type="InterPro" id="IPR036397">
    <property type="entry name" value="RNaseH_sf"/>
</dbReference>
<dbReference type="PANTHER" id="PTHR33070:SF75">
    <property type="entry name" value="SELECTION_UPKEEP OF INTRAEPITHELIAL T-CELLS PROTEIN"/>
    <property type="match status" value="1"/>
</dbReference>
<accession>A0ABU6SJN9</accession>
<gene>
    <name evidence="3" type="ORF">PIB30_057676</name>
</gene>
<evidence type="ECO:0000313" key="3">
    <source>
        <dbReference type="EMBL" id="MED6136626.1"/>
    </source>
</evidence>
<evidence type="ECO:0000313" key="4">
    <source>
        <dbReference type="Proteomes" id="UP001341840"/>
    </source>
</evidence>
<evidence type="ECO:0000256" key="1">
    <source>
        <dbReference type="SAM" id="Phobius"/>
    </source>
</evidence>
<dbReference type="Gene3D" id="3.30.420.10">
    <property type="entry name" value="Ribonuclease H-like superfamily/Ribonuclease H"/>
    <property type="match status" value="1"/>
</dbReference>
<dbReference type="InterPro" id="IPR004320">
    <property type="entry name" value="BPS1_pln"/>
</dbReference>
<evidence type="ECO:0000259" key="2">
    <source>
        <dbReference type="Pfam" id="PF13456"/>
    </source>
</evidence>
<keyword evidence="1" id="KW-0812">Transmembrane</keyword>
<proteinExistence type="predicted"/>
<keyword evidence="1" id="KW-1133">Transmembrane helix</keyword>
<dbReference type="InterPro" id="IPR002156">
    <property type="entry name" value="RNaseH_domain"/>
</dbReference>
<keyword evidence="4" id="KW-1185">Reference proteome</keyword>
<protein>
    <recommendedName>
        <fullName evidence="2">RNase H type-1 domain-containing protein</fullName>
    </recommendedName>
</protein>
<organism evidence="3 4">
    <name type="scientific">Stylosanthes scabra</name>
    <dbReference type="NCBI Taxonomy" id="79078"/>
    <lineage>
        <taxon>Eukaryota</taxon>
        <taxon>Viridiplantae</taxon>
        <taxon>Streptophyta</taxon>
        <taxon>Embryophyta</taxon>
        <taxon>Tracheophyta</taxon>
        <taxon>Spermatophyta</taxon>
        <taxon>Magnoliopsida</taxon>
        <taxon>eudicotyledons</taxon>
        <taxon>Gunneridae</taxon>
        <taxon>Pentapetalae</taxon>
        <taxon>rosids</taxon>
        <taxon>fabids</taxon>
        <taxon>Fabales</taxon>
        <taxon>Fabaceae</taxon>
        <taxon>Papilionoideae</taxon>
        <taxon>50 kb inversion clade</taxon>
        <taxon>dalbergioids sensu lato</taxon>
        <taxon>Dalbergieae</taxon>
        <taxon>Pterocarpus clade</taxon>
        <taxon>Stylosanthes</taxon>
    </lineage>
</organism>
<sequence>MDHEAISKLPFSHQPVRSVSFPSRTHPSSQRIESLFTHLKPHSGFDAETIQNGLVVLAELYNCMEELFQSTQTQQALLHHQEGKLVEEALSGSVTLLDACGSARDLLLALREQVHSLQSAIRRTRRGDSSIVESSVSAYECFRKKAKKEITKQLGLLKKMENNNNKDSSISSLLGQDQNLVFFARVLRESRTITNSIFCSLLLFMSMPALGTKGSSLISKLKPKRLLFSSSNKNSDGVVADLNTALCSLLGRDKNGGDSIKSDAEGALRVLETLNADIDGLEGGLNSMFRCLVVMISLFGMSLGVLLVISVWSHIDPSMTTEVGDVDFSFWLKRCLNIYGLIVPAVLWWIWRSRCQEIFHPDEAWSDLKVARLSQSLSNDIVSITQEVFQKLQHIFSSYLLGDVDLFSKIQDLLRRNWNVRFELIKRETNNAADWLAKKGALVCVDYALWTSPEDNLHRILCIDAAGLVSLVMPHTSKALIEPSKISWKHFSL</sequence>
<keyword evidence="1" id="KW-0472">Membrane</keyword>
<feature type="transmembrane region" description="Helical" evidence="1">
    <location>
        <begin position="291"/>
        <end position="311"/>
    </location>
</feature>
<dbReference type="PANTHER" id="PTHR33070">
    <property type="entry name" value="OS06G0725500 PROTEIN"/>
    <property type="match status" value="1"/>
</dbReference>
<comment type="caution">
    <text evidence="3">The sequence shown here is derived from an EMBL/GenBank/DDBJ whole genome shotgun (WGS) entry which is preliminary data.</text>
</comment>
<reference evidence="3 4" key="1">
    <citation type="journal article" date="2023" name="Plants (Basel)">
        <title>Bridging the Gap: Combining Genomics and Transcriptomics Approaches to Understand Stylosanthes scabra, an Orphan Legume from the Brazilian Caatinga.</title>
        <authorList>
            <person name="Ferreira-Neto J.R.C."/>
            <person name="da Silva M.D."/>
            <person name="Binneck E."/>
            <person name="de Melo N.F."/>
            <person name="da Silva R.H."/>
            <person name="de Melo A.L.T.M."/>
            <person name="Pandolfi V."/>
            <person name="Bustamante F.O."/>
            <person name="Brasileiro-Vidal A.C."/>
            <person name="Benko-Iseppon A.M."/>
        </authorList>
    </citation>
    <scope>NUCLEOTIDE SEQUENCE [LARGE SCALE GENOMIC DNA]</scope>
    <source>
        <tissue evidence="3">Leaves</tissue>
    </source>
</reference>
<dbReference type="Pfam" id="PF03087">
    <property type="entry name" value="BPS1"/>
    <property type="match status" value="1"/>
</dbReference>
<dbReference type="EMBL" id="JASCZI010060890">
    <property type="protein sequence ID" value="MED6136626.1"/>
    <property type="molecule type" value="Genomic_DNA"/>
</dbReference>
<feature type="transmembrane region" description="Helical" evidence="1">
    <location>
        <begin position="331"/>
        <end position="351"/>
    </location>
</feature>
<name>A0ABU6SJN9_9FABA</name>